<feature type="compositionally biased region" description="Polar residues" evidence="1">
    <location>
        <begin position="519"/>
        <end position="528"/>
    </location>
</feature>
<feature type="region of interest" description="Disordered" evidence="1">
    <location>
        <begin position="399"/>
        <end position="419"/>
    </location>
</feature>
<feature type="compositionally biased region" description="Basic and acidic residues" evidence="1">
    <location>
        <begin position="259"/>
        <end position="272"/>
    </location>
</feature>
<dbReference type="Proteomes" id="UP001151582">
    <property type="component" value="Unassembled WGS sequence"/>
</dbReference>
<organism evidence="2 3">
    <name type="scientific">Dimargaris verticillata</name>
    <dbReference type="NCBI Taxonomy" id="2761393"/>
    <lineage>
        <taxon>Eukaryota</taxon>
        <taxon>Fungi</taxon>
        <taxon>Fungi incertae sedis</taxon>
        <taxon>Zoopagomycota</taxon>
        <taxon>Kickxellomycotina</taxon>
        <taxon>Dimargaritomycetes</taxon>
        <taxon>Dimargaritales</taxon>
        <taxon>Dimargaritaceae</taxon>
        <taxon>Dimargaris</taxon>
    </lineage>
</organism>
<reference evidence="2" key="1">
    <citation type="submission" date="2022-07" db="EMBL/GenBank/DDBJ databases">
        <title>Phylogenomic reconstructions and comparative analyses of Kickxellomycotina fungi.</title>
        <authorList>
            <person name="Reynolds N.K."/>
            <person name="Stajich J.E."/>
            <person name="Barry K."/>
            <person name="Grigoriev I.V."/>
            <person name="Crous P."/>
            <person name="Smith M.E."/>
        </authorList>
    </citation>
    <scope>NUCLEOTIDE SEQUENCE</scope>
    <source>
        <strain evidence="2">RSA 567</strain>
    </source>
</reference>
<sequence length="752" mass="82384">MAAPPGIPNDIQQSHSLASDYFILARHLPSSLTKDTLKQHFRWDNDHVYLQQASSGSKAWLVTSILPKALGLIKRFNASWWQGQCLDISLAKPHCQPECAVSFGVKMKDVRKRYIVHYFSQFGVVVHAGLQYHDKYLMTMGQVYFDTRRAASSVRSRHRTLVFMEKPMGVVAGIVPLGKLESEVLQRGKAFLKQQTRAQAKSSSSVPTAAPSLPSSGSTSPRAQRQDDEHSAWDKGELEIVFDNDDTSSFPLTGGIEIDGERTANGRGDRYSNRSKRRNLHRDRSQSPERPWRNSDRYRPSDRFSHSSREQWPPHSSHHSRQRDHRRPMPAAPQSPSRRQHPPRDEPKSAPFRPPPPKNSSAHGPFQPSQGNLIGVPTNTPIGVIPVYQRSDSLVAPLRTAPTQLPPPPQRPRAPPKPSDYFPLRCKVSSPPPPTPISSAALSGSVAQTAPPSSSILPAAEADGDILLSGNIFTRGQSWKVASSPASHTRAVPSLSKATFSTRAAAPDKSLELDALDRPTTSAISGTPASPAVNDTGLTKPASQLVSPSDAQSHPNRHVLIPSSPDAISLTTQTIQDDMASLSMAPTPASPVEVTNRLLDNADWLPFVPVVYDTFSAYHNSNHGGIYRYTSIAVTSPDLDSNGASYALSAGARLWTLTTTPANGPAPFQARLEQYTMPPNLPRGATFYRRADQWLDRPNTKPVHAVAPRLTHDFDILDHQYTVVSTGQGKGAGQALGHEVQIWRPSPRVLED</sequence>
<feature type="compositionally biased region" description="Pro residues" evidence="1">
    <location>
        <begin position="404"/>
        <end position="418"/>
    </location>
</feature>
<feature type="region of interest" description="Disordered" evidence="1">
    <location>
        <begin position="429"/>
        <end position="448"/>
    </location>
</feature>
<feature type="region of interest" description="Disordered" evidence="1">
    <location>
        <begin position="195"/>
        <end position="377"/>
    </location>
</feature>
<gene>
    <name evidence="2" type="ORF">H4R34_003374</name>
</gene>
<feature type="compositionally biased region" description="Basic and acidic residues" evidence="1">
    <location>
        <begin position="282"/>
        <end position="309"/>
    </location>
</feature>
<feature type="compositionally biased region" description="Polar residues" evidence="1">
    <location>
        <begin position="367"/>
        <end position="377"/>
    </location>
</feature>
<accession>A0A9W8B711</accession>
<evidence type="ECO:0000256" key="1">
    <source>
        <dbReference type="SAM" id="MobiDB-lite"/>
    </source>
</evidence>
<protein>
    <submittedName>
        <fullName evidence="2">Uncharacterized protein</fullName>
    </submittedName>
</protein>
<evidence type="ECO:0000313" key="2">
    <source>
        <dbReference type="EMBL" id="KAJ1977986.1"/>
    </source>
</evidence>
<feature type="compositionally biased region" description="Polar residues" evidence="1">
    <location>
        <begin position="195"/>
        <end position="223"/>
    </location>
</feature>
<feature type="compositionally biased region" description="Basic and acidic residues" evidence="1">
    <location>
        <begin position="224"/>
        <end position="238"/>
    </location>
</feature>
<dbReference type="EMBL" id="JANBQB010000306">
    <property type="protein sequence ID" value="KAJ1977986.1"/>
    <property type="molecule type" value="Genomic_DNA"/>
</dbReference>
<comment type="caution">
    <text evidence="2">The sequence shown here is derived from an EMBL/GenBank/DDBJ whole genome shotgun (WGS) entry which is preliminary data.</text>
</comment>
<feature type="compositionally biased region" description="Polar residues" evidence="1">
    <location>
        <begin position="541"/>
        <end position="554"/>
    </location>
</feature>
<name>A0A9W8B711_9FUNG</name>
<feature type="region of interest" description="Disordered" evidence="1">
    <location>
        <begin position="518"/>
        <end position="564"/>
    </location>
</feature>
<keyword evidence="3" id="KW-1185">Reference proteome</keyword>
<evidence type="ECO:0000313" key="3">
    <source>
        <dbReference type="Proteomes" id="UP001151582"/>
    </source>
</evidence>
<proteinExistence type="predicted"/>
<dbReference type="AlphaFoldDB" id="A0A9W8B711"/>
<feature type="compositionally biased region" description="Basic residues" evidence="1">
    <location>
        <begin position="316"/>
        <end position="328"/>
    </location>
</feature>